<dbReference type="Proteomes" id="UP000593836">
    <property type="component" value="Chromosome"/>
</dbReference>
<name>A0A7S7M2L3_9BACT</name>
<gene>
    <name evidence="1" type="ORF">HUE87_04025</name>
</gene>
<reference evidence="1 2" key="1">
    <citation type="submission" date="2020-05" db="EMBL/GenBank/DDBJ databases">
        <title>Sulfurimonas marisnigri, sp. nov., and Sulfurimonas baltica, sp. nov., manganese oxide reducing chemolithoautotrophs of the class Epsilonproteobacteria isolated from the pelagic redoxclines of the Black and Baltic Seas and emended description of the genus Sulfurimonas.</title>
        <authorList>
            <person name="Henkel J.V."/>
            <person name="Laudan C."/>
            <person name="Werner J."/>
            <person name="Neu T."/>
            <person name="Plewe S."/>
            <person name="Sproer C."/>
            <person name="Bunk B."/>
            <person name="Schulz-Vogt H.N."/>
        </authorList>
    </citation>
    <scope>NUCLEOTIDE SEQUENCE [LARGE SCALE GENOMIC DNA]</scope>
    <source>
        <strain evidence="1 2">SoZ1</strain>
    </source>
</reference>
<sequence>MVSYKDMDSYKAMEERLQNINEKDNYIVKIDTTKATKLQKLISTSIEKVDDSLDISTFAKAIANVLEEDYGTHNYKTFFTVIQKEL</sequence>
<protein>
    <submittedName>
        <fullName evidence="1">Uncharacterized protein</fullName>
    </submittedName>
</protein>
<dbReference type="AlphaFoldDB" id="A0A7S7M2L3"/>
<proteinExistence type="predicted"/>
<dbReference type="KEGG" id="smas:HUE87_04025"/>
<organism evidence="1 2">
    <name type="scientific">Candidatus Sulfurimonas marisnigri</name>
    <dbReference type="NCBI Taxonomy" id="2740405"/>
    <lineage>
        <taxon>Bacteria</taxon>
        <taxon>Pseudomonadati</taxon>
        <taxon>Campylobacterota</taxon>
        <taxon>Epsilonproteobacteria</taxon>
        <taxon>Campylobacterales</taxon>
        <taxon>Sulfurimonadaceae</taxon>
        <taxon>Sulfurimonas</taxon>
    </lineage>
</organism>
<keyword evidence="2" id="KW-1185">Reference proteome</keyword>
<dbReference type="RefSeq" id="WP_194367453.1">
    <property type="nucleotide sequence ID" value="NZ_CP054493.1"/>
</dbReference>
<evidence type="ECO:0000313" key="2">
    <source>
        <dbReference type="Proteomes" id="UP000593836"/>
    </source>
</evidence>
<accession>A0A7S7M2L3</accession>
<dbReference type="EMBL" id="CP054493">
    <property type="protein sequence ID" value="QOY55413.1"/>
    <property type="molecule type" value="Genomic_DNA"/>
</dbReference>
<evidence type="ECO:0000313" key="1">
    <source>
        <dbReference type="EMBL" id="QOY55413.1"/>
    </source>
</evidence>